<feature type="transmembrane region" description="Helical" evidence="7">
    <location>
        <begin position="157"/>
        <end position="174"/>
    </location>
</feature>
<feature type="transmembrane region" description="Helical" evidence="7">
    <location>
        <begin position="132"/>
        <end position="151"/>
    </location>
</feature>
<evidence type="ECO:0000256" key="6">
    <source>
        <dbReference type="ARBA" id="ARBA00023136"/>
    </source>
</evidence>
<evidence type="ECO:0000256" key="1">
    <source>
        <dbReference type="ARBA" id="ARBA00004651"/>
    </source>
</evidence>
<proteinExistence type="predicted"/>
<keyword evidence="4 7" id="KW-0812">Transmembrane</keyword>
<protein>
    <submittedName>
        <fullName evidence="9">MFS transporter</fullName>
    </submittedName>
</protein>
<dbReference type="SUPFAM" id="SSF103473">
    <property type="entry name" value="MFS general substrate transporter"/>
    <property type="match status" value="1"/>
</dbReference>
<dbReference type="EMBL" id="SORX01000010">
    <property type="protein sequence ID" value="TFD99443.1"/>
    <property type="molecule type" value="Genomic_DNA"/>
</dbReference>
<keyword evidence="6 7" id="KW-0472">Membrane</keyword>
<dbReference type="AlphaFoldDB" id="A0A4Y8LA31"/>
<accession>A0A4Y8LA31</accession>
<evidence type="ECO:0000256" key="2">
    <source>
        <dbReference type="ARBA" id="ARBA00022448"/>
    </source>
</evidence>
<feature type="transmembrane region" description="Helical" evidence="7">
    <location>
        <begin position="287"/>
        <end position="309"/>
    </location>
</feature>
<evidence type="ECO:0000256" key="3">
    <source>
        <dbReference type="ARBA" id="ARBA00022475"/>
    </source>
</evidence>
<comment type="subcellular location">
    <subcellularLocation>
        <location evidence="1">Cell membrane</location>
        <topology evidence="1">Multi-pass membrane protein</topology>
    </subcellularLocation>
</comment>
<evidence type="ECO:0000313" key="9">
    <source>
        <dbReference type="EMBL" id="TFD99443.1"/>
    </source>
</evidence>
<dbReference type="Proteomes" id="UP000297776">
    <property type="component" value="Unassembled WGS sequence"/>
</dbReference>
<dbReference type="OrthoDB" id="2957247at2"/>
<keyword evidence="2" id="KW-0813">Transport</keyword>
<dbReference type="InterPro" id="IPR050189">
    <property type="entry name" value="MFS_Efflux_Transporters"/>
</dbReference>
<comment type="caution">
    <text evidence="9">The sequence shown here is derived from an EMBL/GenBank/DDBJ whole genome shotgun (WGS) entry which is preliminary data.</text>
</comment>
<keyword evidence="10" id="KW-1185">Reference proteome</keyword>
<name>A0A4Y8LA31_9BACL</name>
<dbReference type="Pfam" id="PF07690">
    <property type="entry name" value="MFS_1"/>
    <property type="match status" value="1"/>
</dbReference>
<feature type="transmembrane region" description="Helical" evidence="7">
    <location>
        <begin position="263"/>
        <end position="281"/>
    </location>
</feature>
<feature type="domain" description="Major facilitator superfamily (MFS) profile" evidence="8">
    <location>
        <begin position="5"/>
        <end position="374"/>
    </location>
</feature>
<dbReference type="GO" id="GO:0005886">
    <property type="term" value="C:plasma membrane"/>
    <property type="evidence" value="ECO:0007669"/>
    <property type="project" value="UniProtKB-SubCell"/>
</dbReference>
<evidence type="ECO:0000256" key="5">
    <source>
        <dbReference type="ARBA" id="ARBA00022989"/>
    </source>
</evidence>
<feature type="transmembrane region" description="Helical" evidence="7">
    <location>
        <begin position="43"/>
        <end position="63"/>
    </location>
</feature>
<dbReference type="InterPro" id="IPR036259">
    <property type="entry name" value="MFS_trans_sf"/>
</dbReference>
<keyword evidence="5 7" id="KW-1133">Transmembrane helix</keyword>
<dbReference type="GO" id="GO:0022857">
    <property type="term" value="F:transmembrane transporter activity"/>
    <property type="evidence" value="ECO:0007669"/>
    <property type="project" value="InterPro"/>
</dbReference>
<dbReference type="InterPro" id="IPR011701">
    <property type="entry name" value="MFS"/>
</dbReference>
<feature type="transmembrane region" description="Helical" evidence="7">
    <location>
        <begin position="321"/>
        <end position="340"/>
    </location>
</feature>
<gene>
    <name evidence="9" type="ORF">E2626_14385</name>
</gene>
<dbReference type="PANTHER" id="PTHR43124">
    <property type="entry name" value="PURINE EFFLUX PUMP PBUE"/>
    <property type="match status" value="1"/>
</dbReference>
<evidence type="ECO:0000259" key="8">
    <source>
        <dbReference type="PROSITE" id="PS50850"/>
    </source>
</evidence>
<dbReference type="InterPro" id="IPR020846">
    <property type="entry name" value="MFS_dom"/>
</dbReference>
<dbReference type="PROSITE" id="PS50850">
    <property type="entry name" value="MFS"/>
    <property type="match status" value="1"/>
</dbReference>
<evidence type="ECO:0000256" key="4">
    <source>
        <dbReference type="ARBA" id="ARBA00022692"/>
    </source>
</evidence>
<dbReference type="RefSeq" id="WP_134382485.1">
    <property type="nucleotide sequence ID" value="NZ_SORX01000010.1"/>
</dbReference>
<dbReference type="PANTHER" id="PTHR43124:SF3">
    <property type="entry name" value="CHLORAMPHENICOL EFFLUX PUMP RV0191"/>
    <property type="match status" value="1"/>
</dbReference>
<dbReference type="Gene3D" id="1.20.1250.20">
    <property type="entry name" value="MFS general substrate transporter like domains"/>
    <property type="match status" value="2"/>
</dbReference>
<feature type="transmembrane region" description="Helical" evidence="7">
    <location>
        <begin position="70"/>
        <end position="88"/>
    </location>
</feature>
<evidence type="ECO:0000256" key="7">
    <source>
        <dbReference type="SAM" id="Phobius"/>
    </source>
</evidence>
<feature type="transmembrane region" description="Helical" evidence="7">
    <location>
        <begin position="94"/>
        <end position="111"/>
    </location>
</feature>
<feature type="transmembrane region" description="Helical" evidence="7">
    <location>
        <begin position="346"/>
        <end position="365"/>
    </location>
</feature>
<sequence length="400" mass="43498">MWKFVLPGLAMIGVTFAFARFSFGLFLPDISKTLGLSENNAGFIGSTAYASYTLALITSSYFIQKWGQVRVIQFAGWSAILGLSGIAFSPNFPILALSTFIAGLGSGWASPAYAQVAGNSLKDKDKDRGNTWMNSGTSFGLIVSGPIALFFTEHWRFSFILFAVIAFVVTIWNTRKIPSKSSQTDGIEQPKWIPSIKKAKFLLLASFITGISSSIFWTFSRSYLTDVHTMSDVESVVFWILMGAAGMGGAAAGGFINKFGLGLSYRLTVTFMMIALAIITIPTGVAIYGSAIFFGITYIFMTGIFIVWATRIFTNFPSMGVGLSFLFLGAGQSIGSFVAGVTIDGISYPFSFILFAVIGLVGLLVPTRISKEVSELDINDKKFSPVHNFQDRQREGTMKF</sequence>
<reference evidence="9 10" key="1">
    <citation type="submission" date="2019-03" db="EMBL/GenBank/DDBJ databases">
        <authorList>
            <person name="Yang Y."/>
        </authorList>
    </citation>
    <scope>NUCLEOTIDE SEQUENCE [LARGE SCALE GENOMIC DNA]</scope>
    <source>
        <strain evidence="9 10">ASL-1</strain>
    </source>
</reference>
<feature type="transmembrane region" description="Helical" evidence="7">
    <location>
        <begin position="201"/>
        <end position="224"/>
    </location>
</feature>
<evidence type="ECO:0000313" key="10">
    <source>
        <dbReference type="Proteomes" id="UP000297776"/>
    </source>
</evidence>
<keyword evidence="3" id="KW-1003">Cell membrane</keyword>
<feature type="transmembrane region" description="Helical" evidence="7">
    <location>
        <begin position="236"/>
        <end position="256"/>
    </location>
</feature>
<organism evidence="9 10">
    <name type="scientific">Jeotgalibacillus salarius</name>
    <dbReference type="NCBI Taxonomy" id="546023"/>
    <lineage>
        <taxon>Bacteria</taxon>
        <taxon>Bacillati</taxon>
        <taxon>Bacillota</taxon>
        <taxon>Bacilli</taxon>
        <taxon>Bacillales</taxon>
        <taxon>Caryophanaceae</taxon>
        <taxon>Jeotgalibacillus</taxon>
    </lineage>
</organism>